<feature type="domain" description="Winged helix-turn-helix" evidence="1">
    <location>
        <begin position="22"/>
        <end position="82"/>
    </location>
</feature>
<dbReference type="EMBL" id="PP511791">
    <property type="protein sequence ID" value="XCD07461.1"/>
    <property type="molecule type" value="Genomic_DNA"/>
</dbReference>
<protein>
    <submittedName>
        <fullName evidence="2">Helix-turn-helix domain protein</fullName>
    </submittedName>
</protein>
<accession>A0AAU8B7F8</accession>
<dbReference type="Pfam" id="PF14090">
    <property type="entry name" value="HTH_39"/>
    <property type="match status" value="1"/>
</dbReference>
<sequence>MQMRYLYFSHLKGDKMKNKHADLILKHMKTHGSITSKEAFELFGCTRLSARIYDLRCNGIGIKTISRTEKNRYGVPTTFAIYKLEE</sequence>
<organism evidence="2">
    <name type="scientific">Dulem virus 39</name>
    <dbReference type="NCBI Taxonomy" id="3145757"/>
    <lineage>
        <taxon>Viruses</taxon>
        <taxon>Duplodnaviria</taxon>
        <taxon>Heunggongvirae</taxon>
        <taxon>Uroviricota</taxon>
        <taxon>Caudoviricetes</taxon>
    </lineage>
</organism>
<name>A0AAU8B7F8_9CAUD</name>
<dbReference type="InterPro" id="IPR055245">
    <property type="entry name" value="HTH_proteobacteria"/>
</dbReference>
<reference evidence="2" key="1">
    <citation type="submission" date="2024-03" db="EMBL/GenBank/DDBJ databases">
        <title>Diverse circular DNA viruses in blood, oral, and fecal samples of captive lemurs.</title>
        <authorList>
            <person name="Paietta E.N."/>
            <person name="Kraberger S."/>
            <person name="Lund M.C."/>
            <person name="Custer J.M."/>
            <person name="Vargas K.M."/>
            <person name="Ehmke E.E."/>
            <person name="Yoder A.D."/>
            <person name="Varsani A."/>
        </authorList>
    </citation>
    <scope>NUCLEOTIDE SEQUENCE</scope>
    <source>
        <strain evidence="2">Duke_28FS_1</strain>
    </source>
</reference>
<proteinExistence type="predicted"/>
<evidence type="ECO:0000313" key="2">
    <source>
        <dbReference type="EMBL" id="XCD07461.1"/>
    </source>
</evidence>
<evidence type="ECO:0000259" key="1">
    <source>
        <dbReference type="Pfam" id="PF14090"/>
    </source>
</evidence>